<proteinExistence type="predicted"/>
<dbReference type="AlphaFoldDB" id="A0A9P5UER5"/>
<dbReference type="EMBL" id="JADNRY010000003">
    <property type="protein sequence ID" value="KAF9077550.1"/>
    <property type="molecule type" value="Genomic_DNA"/>
</dbReference>
<sequence>MLFKSLLLALAYITASNIAAPIFRREVPQEHSHENILILMRDAIALGSNPQNIGDPVFGLLGDAAAAGGLGDTSDVECLQQNTADLAFTNAKTSGNVTLMTAALVYRALERNTGSVGLQSNACTSTTATNPEIAAISQHQDPASTGAAATNKAIVLTLAQQIASIGGDPLQALQSGTFAPGTIGDPTAAGNTCDNIVNEGCINADNKLVDDATSAEIEAAVSGKASGATATVTAAAKVATNSVDAASCPAPVTVTVTGAATAAASSTPSPGQNLQTFSGNLGGSLPPAVTAGGRGFVVAGQTGDSFVNLSAALQRSCSVQNNACADAANSGAAQGVSVGDCNAQETQCNAA</sequence>
<feature type="chain" id="PRO_5040334167" evidence="1">
    <location>
        <begin position="20"/>
        <end position="351"/>
    </location>
</feature>
<name>A0A9P5UER5_9AGAR</name>
<dbReference type="OrthoDB" id="2153847at2759"/>
<evidence type="ECO:0000313" key="3">
    <source>
        <dbReference type="Proteomes" id="UP000772434"/>
    </source>
</evidence>
<evidence type="ECO:0000256" key="1">
    <source>
        <dbReference type="SAM" id="SignalP"/>
    </source>
</evidence>
<feature type="signal peptide" evidence="1">
    <location>
        <begin position="1"/>
        <end position="19"/>
    </location>
</feature>
<keyword evidence="1" id="KW-0732">Signal</keyword>
<protein>
    <submittedName>
        <fullName evidence="2">Uncharacterized protein</fullName>
    </submittedName>
</protein>
<keyword evidence="3" id="KW-1185">Reference proteome</keyword>
<dbReference type="Proteomes" id="UP000772434">
    <property type="component" value="Unassembled WGS sequence"/>
</dbReference>
<reference evidence="2" key="1">
    <citation type="submission" date="2020-11" db="EMBL/GenBank/DDBJ databases">
        <authorList>
            <consortium name="DOE Joint Genome Institute"/>
            <person name="Ahrendt S."/>
            <person name="Riley R."/>
            <person name="Andreopoulos W."/>
            <person name="Labutti K."/>
            <person name="Pangilinan J."/>
            <person name="Ruiz-Duenas F.J."/>
            <person name="Barrasa J.M."/>
            <person name="Sanchez-Garcia M."/>
            <person name="Camarero S."/>
            <person name="Miyauchi S."/>
            <person name="Serrano A."/>
            <person name="Linde D."/>
            <person name="Babiker R."/>
            <person name="Drula E."/>
            <person name="Ayuso-Fernandez I."/>
            <person name="Pacheco R."/>
            <person name="Padilla G."/>
            <person name="Ferreira P."/>
            <person name="Barriuso J."/>
            <person name="Kellner H."/>
            <person name="Castanera R."/>
            <person name="Alfaro M."/>
            <person name="Ramirez L."/>
            <person name="Pisabarro A.G."/>
            <person name="Kuo A."/>
            <person name="Tritt A."/>
            <person name="Lipzen A."/>
            <person name="He G."/>
            <person name="Yan M."/>
            <person name="Ng V."/>
            <person name="Cullen D."/>
            <person name="Martin F."/>
            <person name="Rosso M.-N."/>
            <person name="Henrissat B."/>
            <person name="Hibbett D."/>
            <person name="Martinez A.T."/>
            <person name="Grigoriev I.V."/>
        </authorList>
    </citation>
    <scope>NUCLEOTIDE SEQUENCE</scope>
    <source>
        <strain evidence="2">AH 40177</strain>
    </source>
</reference>
<evidence type="ECO:0000313" key="2">
    <source>
        <dbReference type="EMBL" id="KAF9077550.1"/>
    </source>
</evidence>
<comment type="caution">
    <text evidence="2">The sequence shown here is derived from an EMBL/GenBank/DDBJ whole genome shotgun (WGS) entry which is preliminary data.</text>
</comment>
<gene>
    <name evidence="2" type="ORF">BDP27DRAFT_1311238</name>
</gene>
<organism evidence="2 3">
    <name type="scientific">Rhodocollybia butyracea</name>
    <dbReference type="NCBI Taxonomy" id="206335"/>
    <lineage>
        <taxon>Eukaryota</taxon>
        <taxon>Fungi</taxon>
        <taxon>Dikarya</taxon>
        <taxon>Basidiomycota</taxon>
        <taxon>Agaricomycotina</taxon>
        <taxon>Agaricomycetes</taxon>
        <taxon>Agaricomycetidae</taxon>
        <taxon>Agaricales</taxon>
        <taxon>Marasmiineae</taxon>
        <taxon>Omphalotaceae</taxon>
        <taxon>Rhodocollybia</taxon>
    </lineage>
</organism>
<accession>A0A9P5UER5</accession>